<organism evidence="2 3">
    <name type="scientific">Natronocella acetinitrilica</name>
    <dbReference type="NCBI Taxonomy" id="414046"/>
    <lineage>
        <taxon>Bacteria</taxon>
        <taxon>Pseudomonadati</taxon>
        <taxon>Pseudomonadota</taxon>
        <taxon>Gammaproteobacteria</taxon>
        <taxon>Chromatiales</taxon>
        <taxon>Ectothiorhodospiraceae</taxon>
        <taxon>Natronocella</taxon>
    </lineage>
</organism>
<dbReference type="RefSeq" id="WP_253476122.1">
    <property type="nucleotide sequence ID" value="NZ_JALJXV010000003.1"/>
</dbReference>
<sequence>MTTNRVSVVALRDRLKQQAAEALTDFSTQLRTMKQQVQKTSDTRLAELIGVRHPTVGRILDASRPGASGVAIKSWLAAWHRAGMLEPAMKGYYRRLHAWSKTPKVQAAIEQAGQRPERVHEMIVQMAASEQEKDRDSAVASALLQLALGAELYLEYARRDPINHSQLAEILGITPPTAKRLTSPIDDSGQGTKVETYLMLWALMGTLPEMAKALQAALDQALGNPKKARAELGADFEKGDEPVQENTLDAKPRFAMAPRL</sequence>
<evidence type="ECO:0000256" key="1">
    <source>
        <dbReference type="SAM" id="MobiDB-lite"/>
    </source>
</evidence>
<dbReference type="EMBL" id="JALJXV010000003">
    <property type="protein sequence ID" value="MCP1674257.1"/>
    <property type="molecule type" value="Genomic_DNA"/>
</dbReference>
<dbReference type="AlphaFoldDB" id="A0AAE3KFN6"/>
<comment type="caution">
    <text evidence="2">The sequence shown here is derived from an EMBL/GenBank/DDBJ whole genome shotgun (WGS) entry which is preliminary data.</text>
</comment>
<proteinExistence type="predicted"/>
<evidence type="ECO:0000313" key="2">
    <source>
        <dbReference type="EMBL" id="MCP1674257.1"/>
    </source>
</evidence>
<keyword evidence="3" id="KW-1185">Reference proteome</keyword>
<gene>
    <name evidence="2" type="ORF">J2T57_001359</name>
</gene>
<accession>A0AAE3KFN6</accession>
<protein>
    <submittedName>
        <fullName evidence="2">Plasmid maintenance system antidote protein VapI</fullName>
    </submittedName>
</protein>
<reference evidence="2" key="1">
    <citation type="submission" date="2022-03" db="EMBL/GenBank/DDBJ databases">
        <title>Genomic Encyclopedia of Type Strains, Phase III (KMG-III): the genomes of soil and plant-associated and newly described type strains.</title>
        <authorList>
            <person name="Whitman W."/>
        </authorList>
    </citation>
    <scope>NUCLEOTIDE SEQUENCE</scope>
    <source>
        <strain evidence="2">ANL 6-2</strain>
    </source>
</reference>
<feature type="region of interest" description="Disordered" evidence="1">
    <location>
        <begin position="235"/>
        <end position="260"/>
    </location>
</feature>
<dbReference type="Proteomes" id="UP001205843">
    <property type="component" value="Unassembled WGS sequence"/>
</dbReference>
<evidence type="ECO:0000313" key="3">
    <source>
        <dbReference type="Proteomes" id="UP001205843"/>
    </source>
</evidence>
<name>A0AAE3KFN6_9GAMM</name>